<dbReference type="Proteomes" id="UP000749646">
    <property type="component" value="Unassembled WGS sequence"/>
</dbReference>
<feature type="region of interest" description="Disordered" evidence="1">
    <location>
        <begin position="133"/>
        <end position="158"/>
    </location>
</feature>
<keyword evidence="3" id="KW-1185">Reference proteome</keyword>
<dbReference type="EMBL" id="JAAAHW010003380">
    <property type="protein sequence ID" value="KAF9984496.1"/>
    <property type="molecule type" value="Genomic_DNA"/>
</dbReference>
<protein>
    <submittedName>
        <fullName evidence="2">Uncharacterized protein</fullName>
    </submittedName>
</protein>
<evidence type="ECO:0000256" key="1">
    <source>
        <dbReference type="SAM" id="MobiDB-lite"/>
    </source>
</evidence>
<proteinExistence type="predicted"/>
<feature type="compositionally biased region" description="Basic and acidic residues" evidence="1">
    <location>
        <begin position="149"/>
        <end position="158"/>
    </location>
</feature>
<gene>
    <name evidence="2" type="ORF">BGZ65_000250</name>
</gene>
<evidence type="ECO:0000313" key="2">
    <source>
        <dbReference type="EMBL" id="KAF9984496.1"/>
    </source>
</evidence>
<reference evidence="2" key="1">
    <citation type="journal article" date="2020" name="Fungal Divers.">
        <title>Resolving the Mortierellaceae phylogeny through synthesis of multi-gene phylogenetics and phylogenomics.</title>
        <authorList>
            <person name="Vandepol N."/>
            <person name="Liber J."/>
            <person name="Desiro A."/>
            <person name="Na H."/>
            <person name="Kennedy M."/>
            <person name="Barry K."/>
            <person name="Grigoriev I.V."/>
            <person name="Miller A.N."/>
            <person name="O'Donnell K."/>
            <person name="Stajich J.E."/>
            <person name="Bonito G."/>
        </authorList>
    </citation>
    <scope>NUCLEOTIDE SEQUENCE</scope>
    <source>
        <strain evidence="2">MES-2147</strain>
    </source>
</reference>
<organism evidence="2 3">
    <name type="scientific">Modicella reniformis</name>
    <dbReference type="NCBI Taxonomy" id="1440133"/>
    <lineage>
        <taxon>Eukaryota</taxon>
        <taxon>Fungi</taxon>
        <taxon>Fungi incertae sedis</taxon>
        <taxon>Mucoromycota</taxon>
        <taxon>Mortierellomycotina</taxon>
        <taxon>Mortierellomycetes</taxon>
        <taxon>Mortierellales</taxon>
        <taxon>Mortierellaceae</taxon>
        <taxon>Modicella</taxon>
    </lineage>
</organism>
<dbReference type="AlphaFoldDB" id="A0A9P6MA59"/>
<sequence>MYRHLHPFHPVHYNVDAVHSPYPKACANSNSPFNFNTSTSAYYTPFDFNTRAGSSASSNTPFNINTTSARYHTPFNFNTSASASVATPHSTSIPPVPPSHQKMIGRTQDFGMVQGKRQERPLFKLLLQGIKKDHARSDPGKGQLPTGRYSKDHPGRGKKYQDFYPLYERTGKAGHPEIKAQFNTFADFLKVWSDLPVRTSYENGKGGDRAQGLTKLDAWDLRAARKEPETNKLELTMTWLEEEGADDDGAFISSLRRRLLKQRNLMTHVLTSSYGVRIGTQSVLFFSGERWIDDYAIDGTLAILLRKYGHRGSYLFIPIQTIDQWVTHLRHPEESLYEWDWNKNTVLTMVKEANKEKEARA</sequence>
<feature type="non-terminal residue" evidence="2">
    <location>
        <position position="1"/>
    </location>
</feature>
<comment type="caution">
    <text evidence="2">The sequence shown here is derived from an EMBL/GenBank/DDBJ whole genome shotgun (WGS) entry which is preliminary data.</text>
</comment>
<name>A0A9P6MA59_9FUNG</name>
<evidence type="ECO:0000313" key="3">
    <source>
        <dbReference type="Proteomes" id="UP000749646"/>
    </source>
</evidence>
<accession>A0A9P6MA59</accession>